<dbReference type="Proteomes" id="UP000751518">
    <property type="component" value="Unassembled WGS sequence"/>
</dbReference>
<comment type="caution">
    <text evidence="10">The sequence shown here is derived from an EMBL/GenBank/DDBJ whole genome shotgun (WGS) entry which is preliminary data.</text>
</comment>
<feature type="transmembrane region" description="Helical" evidence="7">
    <location>
        <begin position="324"/>
        <end position="354"/>
    </location>
</feature>
<evidence type="ECO:0000256" key="3">
    <source>
        <dbReference type="ARBA" id="ARBA00022692"/>
    </source>
</evidence>
<evidence type="ECO:0000256" key="5">
    <source>
        <dbReference type="ARBA" id="ARBA00023136"/>
    </source>
</evidence>
<feature type="domain" description="MacB-like periplasmic core" evidence="9">
    <location>
        <begin position="19"/>
        <end position="246"/>
    </location>
</feature>
<feature type="transmembrane region" description="Helical" evidence="7">
    <location>
        <begin position="281"/>
        <end position="303"/>
    </location>
</feature>
<accession>A0A955LJT2</accession>
<evidence type="ECO:0000256" key="2">
    <source>
        <dbReference type="ARBA" id="ARBA00022475"/>
    </source>
</evidence>
<dbReference type="InterPro" id="IPR003838">
    <property type="entry name" value="ABC3_permease_C"/>
</dbReference>
<dbReference type="GO" id="GO:0022857">
    <property type="term" value="F:transmembrane transporter activity"/>
    <property type="evidence" value="ECO:0007669"/>
    <property type="project" value="TreeGrafter"/>
</dbReference>
<dbReference type="InterPro" id="IPR025857">
    <property type="entry name" value="MacB_PCD"/>
</dbReference>
<dbReference type="Pfam" id="PF02687">
    <property type="entry name" value="FtsX"/>
    <property type="match status" value="1"/>
</dbReference>
<comment type="subcellular location">
    <subcellularLocation>
        <location evidence="1">Cell membrane</location>
        <topology evidence="1">Multi-pass membrane protein</topology>
    </subcellularLocation>
</comment>
<gene>
    <name evidence="10" type="ORF">KC614_01030</name>
</gene>
<keyword evidence="4 7" id="KW-1133">Transmembrane helix</keyword>
<comment type="similarity">
    <text evidence="6">Belongs to the ABC-4 integral membrane protein family.</text>
</comment>
<dbReference type="PANTHER" id="PTHR30572">
    <property type="entry name" value="MEMBRANE COMPONENT OF TRANSPORTER-RELATED"/>
    <property type="match status" value="1"/>
</dbReference>
<organism evidence="10 11">
    <name type="scientific">candidate division WWE3 bacterium</name>
    <dbReference type="NCBI Taxonomy" id="2053526"/>
    <lineage>
        <taxon>Bacteria</taxon>
        <taxon>Katanobacteria</taxon>
    </lineage>
</organism>
<feature type="domain" description="ABC3 transporter permease C-terminal" evidence="8">
    <location>
        <begin position="285"/>
        <end position="398"/>
    </location>
</feature>
<evidence type="ECO:0000256" key="4">
    <source>
        <dbReference type="ARBA" id="ARBA00022989"/>
    </source>
</evidence>
<evidence type="ECO:0000259" key="8">
    <source>
        <dbReference type="Pfam" id="PF02687"/>
    </source>
</evidence>
<evidence type="ECO:0000313" key="11">
    <source>
        <dbReference type="Proteomes" id="UP000751518"/>
    </source>
</evidence>
<dbReference type="AlphaFoldDB" id="A0A955LJT2"/>
<sequence length="405" mass="42908">MIANIRSALNSIWSNKVRSVLTLLGVVIGVSSVTTLISLGQGLKDETSSLIQGFGTNVVVIIGGKIDTTQGFSGGGGTNPANFVSGDILTQGDIASIEKLDGVEQAAPITLVPGSVSHEDKVTTPIIFGTTPNLPETFLILSLEDGRMFDPTSDEQTVVIGDLTSTQLFDGQNPIGRNVKINGKEYQVVGKLGKAKLSSLFGSEYDNIVLIPFDLATEINKGRESISRIIVKADDDADVQAVKENIFNTILQNHEGEEDFSVLTQDDLLGLLSDVLNLSTALVSAIAAISLVVGGIGIMNIMLVTVTERTREIGLRKAVGATKLAILIQFLVESIVITLLGGLIGLGISFAIGFVVDHQTPLTPTFSPQIILLAVSISTLIGIIFGLWPAMRAANKDPIEALRYE</sequence>
<dbReference type="GO" id="GO:0005886">
    <property type="term" value="C:plasma membrane"/>
    <property type="evidence" value="ECO:0007669"/>
    <property type="project" value="UniProtKB-SubCell"/>
</dbReference>
<dbReference type="InterPro" id="IPR050250">
    <property type="entry name" value="Macrolide_Exporter_MacB"/>
</dbReference>
<keyword evidence="5 7" id="KW-0472">Membrane</keyword>
<dbReference type="PANTHER" id="PTHR30572:SF4">
    <property type="entry name" value="ABC TRANSPORTER PERMEASE YTRF"/>
    <property type="match status" value="1"/>
</dbReference>
<name>A0A955LJT2_UNCKA</name>
<keyword evidence="2" id="KW-1003">Cell membrane</keyword>
<protein>
    <submittedName>
        <fullName evidence="10">ABC transporter permease</fullName>
    </submittedName>
</protein>
<evidence type="ECO:0000259" key="9">
    <source>
        <dbReference type="Pfam" id="PF12704"/>
    </source>
</evidence>
<feature type="transmembrane region" description="Helical" evidence="7">
    <location>
        <begin position="366"/>
        <end position="388"/>
    </location>
</feature>
<dbReference type="EMBL" id="JAGQKZ010000005">
    <property type="protein sequence ID" value="MCA9391774.1"/>
    <property type="molecule type" value="Genomic_DNA"/>
</dbReference>
<evidence type="ECO:0000256" key="1">
    <source>
        <dbReference type="ARBA" id="ARBA00004651"/>
    </source>
</evidence>
<feature type="transmembrane region" description="Helical" evidence="7">
    <location>
        <begin position="20"/>
        <end position="40"/>
    </location>
</feature>
<evidence type="ECO:0000313" key="10">
    <source>
        <dbReference type="EMBL" id="MCA9391774.1"/>
    </source>
</evidence>
<reference evidence="10" key="1">
    <citation type="submission" date="2020-04" db="EMBL/GenBank/DDBJ databases">
        <authorList>
            <person name="Zhang T."/>
        </authorList>
    </citation>
    <scope>NUCLEOTIDE SEQUENCE</scope>
    <source>
        <strain evidence="10">HKST-UBA03</strain>
    </source>
</reference>
<reference evidence="10" key="2">
    <citation type="journal article" date="2021" name="Microbiome">
        <title>Successional dynamics and alternative stable states in a saline activated sludge microbial community over 9 years.</title>
        <authorList>
            <person name="Wang Y."/>
            <person name="Ye J."/>
            <person name="Ju F."/>
            <person name="Liu L."/>
            <person name="Boyd J.A."/>
            <person name="Deng Y."/>
            <person name="Parks D.H."/>
            <person name="Jiang X."/>
            <person name="Yin X."/>
            <person name="Woodcroft B.J."/>
            <person name="Tyson G.W."/>
            <person name="Hugenholtz P."/>
            <person name="Polz M.F."/>
            <person name="Zhang T."/>
        </authorList>
    </citation>
    <scope>NUCLEOTIDE SEQUENCE</scope>
    <source>
        <strain evidence="10">HKST-UBA03</strain>
    </source>
</reference>
<evidence type="ECO:0000256" key="6">
    <source>
        <dbReference type="ARBA" id="ARBA00038076"/>
    </source>
</evidence>
<proteinExistence type="inferred from homology"/>
<keyword evidence="3 7" id="KW-0812">Transmembrane</keyword>
<evidence type="ECO:0000256" key="7">
    <source>
        <dbReference type="SAM" id="Phobius"/>
    </source>
</evidence>
<dbReference type="Pfam" id="PF12704">
    <property type="entry name" value="MacB_PCD"/>
    <property type="match status" value="1"/>
</dbReference>